<protein>
    <submittedName>
        <fullName evidence="1">Uncharacterized protein</fullName>
    </submittedName>
</protein>
<keyword evidence="2" id="KW-1185">Reference proteome</keyword>
<organism evidence="1 2">
    <name type="scientific">Actinomadura graeca</name>
    <dbReference type="NCBI Taxonomy" id="2750812"/>
    <lineage>
        <taxon>Bacteria</taxon>
        <taxon>Bacillati</taxon>
        <taxon>Actinomycetota</taxon>
        <taxon>Actinomycetes</taxon>
        <taxon>Streptosporangiales</taxon>
        <taxon>Thermomonosporaceae</taxon>
        <taxon>Actinomadura</taxon>
    </lineage>
</organism>
<evidence type="ECO:0000313" key="2">
    <source>
        <dbReference type="Proteomes" id="UP001049518"/>
    </source>
</evidence>
<dbReference type="RefSeq" id="WP_231331894.1">
    <property type="nucleotide sequence ID" value="NZ_CP059572.1"/>
</dbReference>
<sequence length="150" mass="17447">MNEPDGSFDRLLDDMATRANAEERQRIAWQREREAARLRRVEEHSQFALWAVRTLRDAGVPSRRSEITGRKRRQQEDAWKIYSVGGSPIEIGGSDLTTMHDYWVTADGCIFSSTNGERWRPATYIDTGREVKTEALVAYIHNCLTRYQRR</sequence>
<evidence type="ECO:0000313" key="1">
    <source>
        <dbReference type="EMBL" id="QXJ25736.1"/>
    </source>
</evidence>
<reference evidence="1" key="1">
    <citation type="submission" date="2020-07" db="EMBL/GenBank/DDBJ databases">
        <authorList>
            <person name="Tarantini F.S."/>
            <person name="Hong K.W."/>
            <person name="Chan K.G."/>
        </authorList>
    </citation>
    <scope>NUCLEOTIDE SEQUENCE</scope>
    <source>
        <strain evidence="1">32-07</strain>
    </source>
</reference>
<proteinExistence type="predicted"/>
<accession>A0ABX8R5D6</accession>
<name>A0ABX8R5D6_9ACTN</name>
<gene>
    <name evidence="1" type="ORF">AGRA3207_007271</name>
</gene>
<dbReference type="Proteomes" id="UP001049518">
    <property type="component" value="Chromosome"/>
</dbReference>
<dbReference type="EMBL" id="CP059572">
    <property type="protein sequence ID" value="QXJ25736.1"/>
    <property type="molecule type" value="Genomic_DNA"/>
</dbReference>